<dbReference type="Pfam" id="PF00350">
    <property type="entry name" value="Dynamin_N"/>
    <property type="match status" value="2"/>
</dbReference>
<dbReference type="GO" id="GO:0008053">
    <property type="term" value="P:mitochondrial fusion"/>
    <property type="evidence" value="ECO:0007669"/>
    <property type="project" value="TreeGrafter"/>
</dbReference>
<organism evidence="9 10">
    <name type="scientific">Paenibacillus athensensis</name>
    <dbReference type="NCBI Taxonomy" id="1967502"/>
    <lineage>
        <taxon>Bacteria</taxon>
        <taxon>Bacillati</taxon>
        <taxon>Bacillota</taxon>
        <taxon>Bacilli</taxon>
        <taxon>Bacillales</taxon>
        <taxon>Paenibacillaceae</taxon>
        <taxon>Paenibacillus</taxon>
    </lineage>
</organism>
<protein>
    <submittedName>
        <fullName evidence="9">Dynamin family protein</fullName>
    </submittedName>
</protein>
<keyword evidence="2" id="KW-0547">Nucleotide-binding</keyword>
<proteinExistence type="predicted"/>
<comment type="caution">
    <text evidence="9">The sequence shown here is derived from an EMBL/GenBank/DDBJ whole genome shotgun (WGS) entry which is preliminary data.</text>
</comment>
<dbReference type="Proteomes" id="UP000298246">
    <property type="component" value="Unassembled WGS sequence"/>
</dbReference>
<evidence type="ECO:0000256" key="1">
    <source>
        <dbReference type="ARBA" id="ARBA00004370"/>
    </source>
</evidence>
<reference evidence="9 10" key="1">
    <citation type="submission" date="2017-03" db="EMBL/GenBank/DDBJ databases">
        <title>Isolation of Levoglucosan Utilizing Bacteria.</title>
        <authorList>
            <person name="Arya A.S."/>
        </authorList>
    </citation>
    <scope>NUCLEOTIDE SEQUENCE [LARGE SCALE GENOMIC DNA]</scope>
    <source>
        <strain evidence="9 10">MEC069</strain>
    </source>
</reference>
<evidence type="ECO:0000256" key="3">
    <source>
        <dbReference type="ARBA" id="ARBA00022801"/>
    </source>
</evidence>
<evidence type="ECO:0000256" key="5">
    <source>
        <dbReference type="ARBA" id="ARBA00023136"/>
    </source>
</evidence>
<feature type="domain" description="Dynamin N-terminal" evidence="8">
    <location>
        <begin position="49"/>
        <end position="207"/>
    </location>
</feature>
<dbReference type="RefSeq" id="WP_134750301.1">
    <property type="nucleotide sequence ID" value="NZ_MYFO02000008.1"/>
</dbReference>
<dbReference type="EMBL" id="MYFO01000004">
    <property type="protein sequence ID" value="TFE90595.1"/>
    <property type="molecule type" value="Genomic_DNA"/>
</dbReference>
<gene>
    <name evidence="9" type="ORF">B5M42_04830</name>
</gene>
<evidence type="ECO:0000256" key="7">
    <source>
        <dbReference type="SAM" id="MobiDB-lite"/>
    </source>
</evidence>
<dbReference type="PANTHER" id="PTHR10465">
    <property type="entry name" value="TRANSMEMBRANE GTPASE FZO1"/>
    <property type="match status" value="1"/>
</dbReference>
<feature type="domain" description="Dynamin N-terminal" evidence="8">
    <location>
        <begin position="665"/>
        <end position="890"/>
    </location>
</feature>
<dbReference type="AlphaFoldDB" id="A0A4Y8Q8A7"/>
<feature type="region of interest" description="Disordered" evidence="7">
    <location>
        <begin position="91"/>
        <end position="112"/>
    </location>
</feature>
<keyword evidence="4" id="KW-0342">GTP-binding</keyword>
<dbReference type="InterPro" id="IPR045063">
    <property type="entry name" value="Dynamin_N"/>
</dbReference>
<feature type="coiled-coil region" evidence="6">
    <location>
        <begin position="614"/>
        <end position="641"/>
    </location>
</feature>
<dbReference type="OrthoDB" id="5477114at2"/>
<dbReference type="PANTHER" id="PTHR10465:SF0">
    <property type="entry name" value="SARCALUMENIN"/>
    <property type="match status" value="1"/>
</dbReference>
<dbReference type="CDD" id="cd09912">
    <property type="entry name" value="DLP_2"/>
    <property type="match status" value="2"/>
</dbReference>
<evidence type="ECO:0000256" key="2">
    <source>
        <dbReference type="ARBA" id="ARBA00022741"/>
    </source>
</evidence>
<dbReference type="InterPro" id="IPR027094">
    <property type="entry name" value="Mitofusin_fam"/>
</dbReference>
<dbReference type="SUPFAM" id="SSF52540">
    <property type="entry name" value="P-loop containing nucleoside triphosphate hydrolases"/>
    <property type="match status" value="2"/>
</dbReference>
<sequence>MRHAVAEGVEAMPVALKQMKQAVQAAGDTMNAAKLEQLAEKWAAGRVNLAFCGHFSAGKSTLINKLCGHPLLPSSPIPTSANIVTIRDGEPGAKVTHKPEPGTPEGAAGQRRNVPLDELEAYCINGNDIEAVEITYPIPWLGSQAALLDTPGIDSTDGAHQQSTESALHLADVVFYVMDYNHVQSENNLAFTKKMKEWGKPLYLVVNMIDKHKERELPFAAYREGTQEAFRSWGIEPDGLLFVTMKEPAHPHNEWGKLRALLTALIGRGEALRAASIDASARHLAAEHGKWLAGRNEPRRAELLAAVEADGELEAAQAAYGVKLAERAALGARGDELQATLRKELGVIIENANITPALTRDRAHAYLESRKPGFKVGFFARAAQNAAETEKRLSAFQADLAEQTEAQLDWHLRDALKKAASAEGLYSGELAAGIDALGVPVTAEWLAGQVHPGAVFGGEYTLNYTKAVASELKLQYRKLAFAAADRLAAAVRERSAQADAALAAELAALEQQLGVWRELQQLAASEAAAEDELLRLASWPVPAAPALPNLQQLAVTEEDAAALGEALHVTSVGAVLQAAAIGPAAGAAASAAAGPDADAQAADADAADAGATGAVAARARAERVERKAAALEAAAALIEDIASMRSLARSMRDKAARLRGRTFTVALFGAFSAGKSSFANALIGQRILPVSPNPTTAAINKIVPPQEGWPHGSARVKMKSARAIEMDVLDSLNMLGVPATGMDDALGRIAGLTPGQVTPKGKPHYSFLKAVERGWAEASPNLGRELAVTEEQFPAYVADEAKSCFVDFIERFDRNALTAQGIVFVDTPGADSINARHTGVAFNYIKNADAILFVTYYNHAFSQADREFLLQLGRVKDSFELDKMFFIVNAADLAASAEELQGVVKHVETNLLHNGIRHPRIYPLSSYWAAEGKITGSEQLVRESGIRSFEDDFVRFTLEELGEVAMHAADLELTRAAQTLRQRIEGAQTGESERLARIEQLRTAERLGLQLLEESGAGEEHKELRKEIQELLYYVKQRSMYRFGELFNYAFHPSAFREESTEVKRALGFGWNELQRMIAFDLSQEVLATTLRVENKLNALGAGCVRRWEDALAALVEGFAGEAFEPGAYETPAADEKLLVPGVTDKLLLGYFKNARQFFEGDGKTRLRADLENRLVTPTAELMERYAAKLELAYSDQLEAWLEQLKQRVAEQFRDHIGGMLEALEMKVDVASLLAKQERLAALRSEA</sequence>
<evidence type="ECO:0000313" key="10">
    <source>
        <dbReference type="Proteomes" id="UP000298246"/>
    </source>
</evidence>
<evidence type="ECO:0000259" key="8">
    <source>
        <dbReference type="Pfam" id="PF00350"/>
    </source>
</evidence>
<evidence type="ECO:0000313" key="9">
    <source>
        <dbReference type="EMBL" id="TFE90595.1"/>
    </source>
</evidence>
<evidence type="ECO:0000256" key="4">
    <source>
        <dbReference type="ARBA" id="ARBA00023134"/>
    </source>
</evidence>
<keyword evidence="10" id="KW-1185">Reference proteome</keyword>
<evidence type="ECO:0000256" key="6">
    <source>
        <dbReference type="SAM" id="Coils"/>
    </source>
</evidence>
<accession>A0A4Y8Q8A7</accession>
<name>A0A4Y8Q8A7_9BACL</name>
<dbReference type="InterPro" id="IPR027417">
    <property type="entry name" value="P-loop_NTPase"/>
</dbReference>
<dbReference type="GO" id="GO:0003924">
    <property type="term" value="F:GTPase activity"/>
    <property type="evidence" value="ECO:0007669"/>
    <property type="project" value="InterPro"/>
</dbReference>
<dbReference type="GO" id="GO:0005525">
    <property type="term" value="F:GTP binding"/>
    <property type="evidence" value="ECO:0007669"/>
    <property type="project" value="UniProtKB-KW"/>
</dbReference>
<keyword evidence="5" id="KW-0472">Membrane</keyword>
<dbReference type="Gene3D" id="3.40.50.300">
    <property type="entry name" value="P-loop containing nucleotide triphosphate hydrolases"/>
    <property type="match status" value="2"/>
</dbReference>
<keyword evidence="3" id="KW-0378">Hydrolase</keyword>
<dbReference type="GO" id="GO:0016020">
    <property type="term" value="C:membrane"/>
    <property type="evidence" value="ECO:0007669"/>
    <property type="project" value="UniProtKB-SubCell"/>
</dbReference>
<keyword evidence="6" id="KW-0175">Coiled coil</keyword>
<comment type="subcellular location">
    <subcellularLocation>
        <location evidence="1">Membrane</location>
    </subcellularLocation>
</comment>